<dbReference type="AlphaFoldDB" id="A0AAV5WNH2"/>
<evidence type="ECO:0000256" key="1">
    <source>
        <dbReference type="SAM" id="Phobius"/>
    </source>
</evidence>
<dbReference type="Proteomes" id="UP001432322">
    <property type="component" value="Unassembled WGS sequence"/>
</dbReference>
<feature type="transmembrane region" description="Helical" evidence="1">
    <location>
        <begin position="32"/>
        <end position="49"/>
    </location>
</feature>
<accession>A0AAV5WNH2</accession>
<gene>
    <name evidence="2" type="ORF">PFISCL1PPCAC_24482</name>
</gene>
<evidence type="ECO:0000313" key="2">
    <source>
        <dbReference type="EMBL" id="GMT33185.1"/>
    </source>
</evidence>
<feature type="transmembrane region" description="Helical" evidence="1">
    <location>
        <begin position="55"/>
        <end position="81"/>
    </location>
</feature>
<name>A0AAV5WNH2_9BILA</name>
<comment type="caution">
    <text evidence="2">The sequence shown here is derived from an EMBL/GenBank/DDBJ whole genome shotgun (WGS) entry which is preliminary data.</text>
</comment>
<reference evidence="2" key="1">
    <citation type="submission" date="2023-10" db="EMBL/GenBank/DDBJ databases">
        <title>Genome assembly of Pristionchus species.</title>
        <authorList>
            <person name="Yoshida K."/>
            <person name="Sommer R.J."/>
        </authorList>
    </citation>
    <scope>NUCLEOTIDE SEQUENCE</scope>
    <source>
        <strain evidence="2">RS5133</strain>
    </source>
</reference>
<keyword evidence="1" id="KW-1133">Transmembrane helix</keyword>
<proteinExistence type="predicted"/>
<keyword evidence="1" id="KW-0472">Membrane</keyword>
<evidence type="ECO:0000313" key="3">
    <source>
        <dbReference type="Proteomes" id="UP001432322"/>
    </source>
</evidence>
<feature type="transmembrane region" description="Helical" evidence="1">
    <location>
        <begin position="93"/>
        <end position="110"/>
    </location>
</feature>
<feature type="non-terminal residue" evidence="2">
    <location>
        <position position="1"/>
    </location>
</feature>
<feature type="transmembrane region" description="Helical" evidence="1">
    <location>
        <begin position="6"/>
        <end position="25"/>
    </location>
</feature>
<organism evidence="2 3">
    <name type="scientific">Pristionchus fissidentatus</name>
    <dbReference type="NCBI Taxonomy" id="1538716"/>
    <lineage>
        <taxon>Eukaryota</taxon>
        <taxon>Metazoa</taxon>
        <taxon>Ecdysozoa</taxon>
        <taxon>Nematoda</taxon>
        <taxon>Chromadorea</taxon>
        <taxon>Rhabditida</taxon>
        <taxon>Rhabditina</taxon>
        <taxon>Diplogasteromorpha</taxon>
        <taxon>Diplogasteroidea</taxon>
        <taxon>Neodiplogasteridae</taxon>
        <taxon>Pristionchus</taxon>
    </lineage>
</organism>
<protein>
    <submittedName>
        <fullName evidence="2">Uncharacterized protein</fullName>
    </submittedName>
</protein>
<sequence>LLFLLLLRWFLLLFFLRLSRLLFLFEQIVIKSGQCLILWILCLCFANFGRSLKHGLLWAECISIVEVDECLILWVVALCLLDHLRCRESSLSLLSCSCGLFFQILLIVSFDGRQSLILLFLLRFGLLS</sequence>
<keyword evidence="3" id="KW-1185">Reference proteome</keyword>
<keyword evidence="1" id="KW-0812">Transmembrane</keyword>
<dbReference type="EMBL" id="BTSY01000006">
    <property type="protein sequence ID" value="GMT33185.1"/>
    <property type="molecule type" value="Genomic_DNA"/>
</dbReference>